<dbReference type="Pfam" id="PF00248">
    <property type="entry name" value="Aldo_ket_red"/>
    <property type="match status" value="1"/>
</dbReference>
<evidence type="ECO:0000313" key="2">
    <source>
        <dbReference type="EMBL" id="AZA11435.1"/>
    </source>
</evidence>
<dbReference type="Proteomes" id="UP000271587">
    <property type="component" value="Chromosome"/>
</dbReference>
<dbReference type="EMBL" id="CP033897">
    <property type="protein sequence ID" value="AZA11435.1"/>
    <property type="molecule type" value="Genomic_DNA"/>
</dbReference>
<name>A0A3G6J079_9CORY</name>
<dbReference type="Gene3D" id="3.20.20.100">
    <property type="entry name" value="NADP-dependent oxidoreductase domain"/>
    <property type="match status" value="1"/>
</dbReference>
<keyword evidence="2" id="KW-0560">Oxidoreductase</keyword>
<dbReference type="PANTHER" id="PTHR43364:SF18">
    <property type="entry name" value="OXIDOREDUCTASE"/>
    <property type="match status" value="1"/>
</dbReference>
<dbReference type="EC" id="1.1.1.-" evidence="2"/>
<dbReference type="GO" id="GO:0005829">
    <property type="term" value="C:cytosol"/>
    <property type="evidence" value="ECO:0007669"/>
    <property type="project" value="TreeGrafter"/>
</dbReference>
<keyword evidence="3" id="KW-1185">Reference proteome</keyword>
<evidence type="ECO:0000259" key="1">
    <source>
        <dbReference type="Pfam" id="PF00248"/>
    </source>
</evidence>
<dbReference type="SUPFAM" id="SSF51430">
    <property type="entry name" value="NAD(P)-linked oxidoreductase"/>
    <property type="match status" value="1"/>
</dbReference>
<dbReference type="AlphaFoldDB" id="A0A3G6J079"/>
<dbReference type="InterPro" id="IPR050523">
    <property type="entry name" value="AKR_Detox_Biosynth"/>
</dbReference>
<reference evidence="2 3" key="1">
    <citation type="submission" date="2018-11" db="EMBL/GenBank/DDBJ databases">
        <authorList>
            <person name="Kleinhagauer T."/>
            <person name="Glaeser S.P."/>
            <person name="Spergser J."/>
            <person name="Ruckert C."/>
            <person name="Kaempfer P."/>
            <person name="Busse H.-J."/>
        </authorList>
    </citation>
    <scope>NUCLEOTIDE SEQUENCE [LARGE SCALE GENOMIC DNA]</scope>
    <source>
        <strain evidence="2 3">W8</strain>
    </source>
</reference>
<gene>
    <name evidence="2" type="primary">gpr1</name>
    <name evidence="2" type="ORF">CGERO_05635</name>
</gene>
<dbReference type="GO" id="GO:0016491">
    <property type="term" value="F:oxidoreductase activity"/>
    <property type="evidence" value="ECO:0007669"/>
    <property type="project" value="UniProtKB-KW"/>
</dbReference>
<sequence length="281" mass="29999">MSSLGLGTETWTRGTDSHEAAAIARAFRDGGGSLFDVAAHAAPLAAKILHREDIVSIASGVNPSAPFGQRVDCSRRNLIAQLDGMLTALGRDHIDLWTVGYWDANTPAFEVADTLEHMVRQGKVRYAGVRGYQGWQLALTHRRDVVAAITPYNLLHRHPETDLFPAAEYLGVGIIAGAPLAQGVLSGRHDLSTLQREHPQRYAQAHGLSSGSEAVVQALKTAAEGLGISMAAAALAWVRHQPGVASVLATPRTAEQCDELLEAQTVTLPRAIVKALDDVTL</sequence>
<feature type="domain" description="NADP-dependent oxidoreductase" evidence="1">
    <location>
        <begin position="4"/>
        <end position="279"/>
    </location>
</feature>
<accession>A0A3G6J079</accession>
<evidence type="ECO:0000313" key="3">
    <source>
        <dbReference type="Proteomes" id="UP000271587"/>
    </source>
</evidence>
<dbReference type="KEGG" id="cgk:CGERO_05635"/>
<protein>
    <submittedName>
        <fullName evidence="2">L-glyceraldehyde 3-phosphate reductase</fullName>
        <ecNumber evidence="2">1.1.1.-</ecNumber>
    </submittedName>
</protein>
<dbReference type="PANTHER" id="PTHR43364">
    <property type="entry name" value="NADH-SPECIFIC METHYLGLYOXAL REDUCTASE-RELATED"/>
    <property type="match status" value="1"/>
</dbReference>
<dbReference type="InterPro" id="IPR036812">
    <property type="entry name" value="NAD(P)_OxRdtase_dom_sf"/>
</dbReference>
<dbReference type="InterPro" id="IPR023210">
    <property type="entry name" value="NADP_OxRdtase_dom"/>
</dbReference>
<organism evidence="2 3">
    <name type="scientific">Corynebacterium gerontici</name>
    <dbReference type="NCBI Taxonomy" id="2079234"/>
    <lineage>
        <taxon>Bacteria</taxon>
        <taxon>Bacillati</taxon>
        <taxon>Actinomycetota</taxon>
        <taxon>Actinomycetes</taxon>
        <taxon>Mycobacteriales</taxon>
        <taxon>Corynebacteriaceae</taxon>
        <taxon>Corynebacterium</taxon>
    </lineage>
</organism>
<proteinExistence type="predicted"/>